<dbReference type="InterPro" id="IPR050645">
    <property type="entry name" value="Histidine_acid_phosphatase"/>
</dbReference>
<dbReference type="AlphaFoldDB" id="A0AAN9TKM4"/>
<keyword evidence="7" id="KW-0325">Glycoprotein</keyword>
<reference evidence="8 9" key="1">
    <citation type="submission" date="2024-03" db="EMBL/GenBank/DDBJ databases">
        <title>Adaptation during the transition from Ophiocordyceps entomopathogen to insect associate is accompanied by gene loss and intensified selection.</title>
        <authorList>
            <person name="Ward C.M."/>
            <person name="Onetto C.A."/>
            <person name="Borneman A.R."/>
        </authorList>
    </citation>
    <scope>NUCLEOTIDE SEQUENCE [LARGE SCALE GENOMIC DNA]</scope>
    <source>
        <strain evidence="8">AWRI1</strain>
        <tissue evidence="8">Single Adult Female</tissue>
    </source>
</reference>
<evidence type="ECO:0000256" key="6">
    <source>
        <dbReference type="ARBA" id="ARBA00023157"/>
    </source>
</evidence>
<dbReference type="SUPFAM" id="SSF53254">
    <property type="entry name" value="Phosphoglycerate mutase-like"/>
    <property type="match status" value="1"/>
</dbReference>
<gene>
    <name evidence="8" type="ORF">V9T40_002351</name>
</gene>
<evidence type="ECO:0000256" key="7">
    <source>
        <dbReference type="ARBA" id="ARBA00023180"/>
    </source>
</evidence>
<evidence type="ECO:0000313" key="9">
    <source>
        <dbReference type="Proteomes" id="UP001367676"/>
    </source>
</evidence>
<dbReference type="InterPro" id="IPR029033">
    <property type="entry name" value="His_PPase_superfam"/>
</dbReference>
<dbReference type="Proteomes" id="UP001367676">
    <property type="component" value="Unassembled WGS sequence"/>
</dbReference>
<keyword evidence="5" id="KW-0378">Hydrolase</keyword>
<accession>A0AAN9TKM4</accession>
<comment type="catalytic activity">
    <reaction evidence="1">
        <text>a phosphate monoester + H2O = an alcohol + phosphate</text>
        <dbReference type="Rhea" id="RHEA:15017"/>
        <dbReference type="ChEBI" id="CHEBI:15377"/>
        <dbReference type="ChEBI" id="CHEBI:30879"/>
        <dbReference type="ChEBI" id="CHEBI:43474"/>
        <dbReference type="ChEBI" id="CHEBI:67140"/>
        <dbReference type="EC" id="3.1.3.2"/>
    </reaction>
</comment>
<evidence type="ECO:0000256" key="1">
    <source>
        <dbReference type="ARBA" id="ARBA00000032"/>
    </source>
</evidence>
<evidence type="ECO:0000313" key="8">
    <source>
        <dbReference type="EMBL" id="KAK7590738.1"/>
    </source>
</evidence>
<dbReference type="Gene3D" id="3.40.50.1240">
    <property type="entry name" value="Phosphoglycerate mutase-like"/>
    <property type="match status" value="1"/>
</dbReference>
<evidence type="ECO:0000256" key="4">
    <source>
        <dbReference type="ARBA" id="ARBA00022729"/>
    </source>
</evidence>
<dbReference type="PANTHER" id="PTHR11567">
    <property type="entry name" value="ACID PHOSPHATASE-RELATED"/>
    <property type="match status" value="1"/>
</dbReference>
<proteinExistence type="inferred from homology"/>
<comment type="similarity">
    <text evidence="2">Belongs to the histidine acid phosphatase family.</text>
</comment>
<organism evidence="8 9">
    <name type="scientific">Parthenolecanium corni</name>
    <dbReference type="NCBI Taxonomy" id="536013"/>
    <lineage>
        <taxon>Eukaryota</taxon>
        <taxon>Metazoa</taxon>
        <taxon>Ecdysozoa</taxon>
        <taxon>Arthropoda</taxon>
        <taxon>Hexapoda</taxon>
        <taxon>Insecta</taxon>
        <taxon>Pterygota</taxon>
        <taxon>Neoptera</taxon>
        <taxon>Paraneoptera</taxon>
        <taxon>Hemiptera</taxon>
        <taxon>Sternorrhyncha</taxon>
        <taxon>Coccoidea</taxon>
        <taxon>Coccidae</taxon>
        <taxon>Parthenolecanium</taxon>
    </lineage>
</organism>
<keyword evidence="6" id="KW-1015">Disulfide bond</keyword>
<comment type="caution">
    <text evidence="8">The sequence shown here is derived from an EMBL/GenBank/DDBJ whole genome shotgun (WGS) entry which is preliminary data.</text>
</comment>
<evidence type="ECO:0000256" key="2">
    <source>
        <dbReference type="ARBA" id="ARBA00005375"/>
    </source>
</evidence>
<sequence length="248" mass="29070">MFKICDAYNYELFGANDAPRYKEMFKKHTNFFNYVGASTGVMFNDHFIVFGLLKLMEIYDSLNVQNQNNFTLPVWSKPVFPEPMASLAVKIFDIGTYTEKMRRLKAGPFLRSVTMDMFKKAYEQYEQTLHFYSGHDSTIATIMITLGIYNYILPPYGSSLIFELREKDNEYVVTVLYKNSTNTPPHLLEIPECKRLCTLEHFMDMTKLFIPEDWDKECQVHPVIPQMPVTHSWSYTPTDTWIFTQGFI</sequence>
<name>A0AAN9TKM4_9HEMI</name>
<dbReference type="InterPro" id="IPR000560">
    <property type="entry name" value="His_Pase_clade-2"/>
</dbReference>
<dbReference type="InterPro" id="IPR033379">
    <property type="entry name" value="Acid_Pase_AS"/>
</dbReference>
<dbReference type="EMBL" id="JBBCAQ010000022">
    <property type="protein sequence ID" value="KAK7590738.1"/>
    <property type="molecule type" value="Genomic_DNA"/>
</dbReference>
<dbReference type="PANTHER" id="PTHR11567:SF211">
    <property type="entry name" value="PROSTATIC ACID PHOSPHATASE"/>
    <property type="match status" value="1"/>
</dbReference>
<dbReference type="PROSITE" id="PS00778">
    <property type="entry name" value="HIS_ACID_PHOSPHAT_2"/>
    <property type="match status" value="1"/>
</dbReference>
<evidence type="ECO:0000256" key="3">
    <source>
        <dbReference type="ARBA" id="ARBA00012646"/>
    </source>
</evidence>
<evidence type="ECO:0000256" key="5">
    <source>
        <dbReference type="ARBA" id="ARBA00022801"/>
    </source>
</evidence>
<dbReference type="Pfam" id="PF00328">
    <property type="entry name" value="His_Phos_2"/>
    <property type="match status" value="1"/>
</dbReference>
<dbReference type="EC" id="3.1.3.2" evidence="3"/>
<keyword evidence="9" id="KW-1185">Reference proteome</keyword>
<protein>
    <recommendedName>
        <fullName evidence="3">acid phosphatase</fullName>
        <ecNumber evidence="3">3.1.3.2</ecNumber>
    </recommendedName>
</protein>
<dbReference type="GO" id="GO:0003993">
    <property type="term" value="F:acid phosphatase activity"/>
    <property type="evidence" value="ECO:0007669"/>
    <property type="project" value="UniProtKB-EC"/>
</dbReference>
<keyword evidence="4" id="KW-0732">Signal</keyword>